<dbReference type="EMBL" id="LNYC01000045">
    <property type="protein sequence ID" value="KTC99302.1"/>
    <property type="molecule type" value="Genomic_DNA"/>
</dbReference>
<feature type="region of interest" description="Disordered" evidence="2">
    <location>
        <begin position="218"/>
        <end position="315"/>
    </location>
</feature>
<sequence length="315" mass="34217">MLVSDAFIAALRSFRDAYVEKKGCHRGMFSNYPDRDYETLQLSLTSALDIIEANRSAFTENALAGMFSIAAHLTMTFNPAFNEGIAEFLQAYHASSRRFCSLVDGRFNVAIETDEDAPLQLKQVKNLQEALQTGQERFEALTEKTRSFQKALAEKEAEIAQLKAELAQMQQLEAQKLVLLQAREQLQKVMETMNAALSVGVPAKTAMRALKVPASLSFHSSPASSVNPEVPAVSETQCSPAASSSSFPPSPSSSSTRSESTVVTPSDAVSQGSVRSSPPKPPAGAHDALFKELLKHRILNQKATAAREEKKTPAP</sequence>
<feature type="compositionally biased region" description="Low complexity" evidence="2">
    <location>
        <begin position="234"/>
        <end position="266"/>
    </location>
</feature>
<dbReference type="PATRIC" id="fig|45065.4.peg.1339"/>
<dbReference type="AlphaFoldDB" id="A0A0W0TUZ5"/>
<reference evidence="3 4" key="1">
    <citation type="submission" date="2015-11" db="EMBL/GenBank/DDBJ databases">
        <title>Genomic analysis of 38 Legionella species identifies large and diverse effector repertoires.</title>
        <authorList>
            <person name="Burstein D."/>
            <person name="Amaro F."/>
            <person name="Zusman T."/>
            <person name="Lifshitz Z."/>
            <person name="Cohen O."/>
            <person name="Gilbert J.A."/>
            <person name="Pupko T."/>
            <person name="Shuman H.A."/>
            <person name="Segal G."/>
        </authorList>
    </citation>
    <scope>NUCLEOTIDE SEQUENCE [LARGE SCALE GENOMIC DNA]</scope>
    <source>
        <strain evidence="3 4">ATCC 49504</strain>
    </source>
</reference>
<feature type="coiled-coil region" evidence="1">
    <location>
        <begin position="124"/>
        <end position="189"/>
    </location>
</feature>
<comment type="caution">
    <text evidence="3">The sequence shown here is derived from an EMBL/GenBank/DDBJ whole genome shotgun (WGS) entry which is preliminary data.</text>
</comment>
<protein>
    <submittedName>
        <fullName evidence="3">Uncharacterized protein</fullName>
    </submittedName>
</protein>
<feature type="compositionally biased region" description="Basic and acidic residues" evidence="2">
    <location>
        <begin position="305"/>
        <end position="315"/>
    </location>
</feature>
<organism evidence="3 4">
    <name type="scientific">Legionella geestiana</name>
    <dbReference type="NCBI Taxonomy" id="45065"/>
    <lineage>
        <taxon>Bacteria</taxon>
        <taxon>Pseudomonadati</taxon>
        <taxon>Pseudomonadota</taxon>
        <taxon>Gammaproteobacteria</taxon>
        <taxon>Legionellales</taxon>
        <taxon>Legionellaceae</taxon>
        <taxon>Legionella</taxon>
    </lineage>
</organism>
<accession>A0A0W0TUZ5</accession>
<keyword evidence="4" id="KW-1185">Reference proteome</keyword>
<keyword evidence="1" id="KW-0175">Coiled coil</keyword>
<evidence type="ECO:0000313" key="3">
    <source>
        <dbReference type="EMBL" id="KTC99302.1"/>
    </source>
</evidence>
<dbReference type="Proteomes" id="UP000054785">
    <property type="component" value="Unassembled WGS sequence"/>
</dbReference>
<evidence type="ECO:0000256" key="2">
    <source>
        <dbReference type="SAM" id="MobiDB-lite"/>
    </source>
</evidence>
<feature type="compositionally biased region" description="Polar residues" evidence="2">
    <location>
        <begin position="267"/>
        <end position="276"/>
    </location>
</feature>
<name>A0A0W0TUZ5_9GAMM</name>
<evidence type="ECO:0000256" key="1">
    <source>
        <dbReference type="SAM" id="Coils"/>
    </source>
</evidence>
<proteinExistence type="predicted"/>
<evidence type="ECO:0000313" key="4">
    <source>
        <dbReference type="Proteomes" id="UP000054785"/>
    </source>
</evidence>
<dbReference type="RefSeq" id="WP_131793764.1">
    <property type="nucleotide sequence ID" value="NZ_CAAAHN010000032.1"/>
</dbReference>
<gene>
    <name evidence="3" type="ORF">Lgee_1240</name>
</gene>
<dbReference type="STRING" id="45065.Lgee_1240"/>